<feature type="transmembrane region" description="Helical" evidence="2">
    <location>
        <begin position="56"/>
        <end position="79"/>
    </location>
</feature>
<keyword evidence="2" id="KW-1133">Transmembrane helix</keyword>
<feature type="compositionally biased region" description="Low complexity" evidence="1">
    <location>
        <begin position="83"/>
        <end position="107"/>
    </location>
</feature>
<gene>
    <name evidence="3" type="ORF">ACFPP6_27085</name>
</gene>
<name>A0ABW0A7J9_9ACTN</name>
<keyword evidence="2" id="KW-0472">Membrane</keyword>
<dbReference type="EMBL" id="JBHSKJ010000017">
    <property type="protein sequence ID" value="MFC5148340.1"/>
    <property type="molecule type" value="Genomic_DNA"/>
</dbReference>
<reference evidence="4" key="1">
    <citation type="journal article" date="2019" name="Int. J. Syst. Evol. Microbiol.">
        <title>The Global Catalogue of Microorganisms (GCM) 10K type strain sequencing project: providing services to taxonomists for standard genome sequencing and annotation.</title>
        <authorList>
            <consortium name="The Broad Institute Genomics Platform"/>
            <consortium name="The Broad Institute Genome Sequencing Center for Infectious Disease"/>
            <person name="Wu L."/>
            <person name="Ma J."/>
        </authorList>
    </citation>
    <scope>NUCLEOTIDE SEQUENCE [LARGE SCALE GENOMIC DNA]</scope>
    <source>
        <strain evidence="4">CGMCC 4.1641</strain>
    </source>
</reference>
<comment type="caution">
    <text evidence="3">The sequence shown here is derived from an EMBL/GenBank/DDBJ whole genome shotgun (WGS) entry which is preliminary data.</text>
</comment>
<feature type="region of interest" description="Disordered" evidence="1">
    <location>
        <begin position="83"/>
        <end position="123"/>
    </location>
</feature>
<feature type="region of interest" description="Disordered" evidence="1">
    <location>
        <begin position="1"/>
        <end position="50"/>
    </location>
</feature>
<proteinExistence type="predicted"/>
<evidence type="ECO:0000313" key="3">
    <source>
        <dbReference type="EMBL" id="MFC5148340.1"/>
    </source>
</evidence>
<sequence>MAEDDDGAPMRWDSEARRGAGGWVPVSGGSARAGSTANGGGPAPPGARGSTASRRFVLLAAVGAVTSAVVVLVVVKVFVSGSPAGQEPSPGGPSASSAAHSATRSAAQPEDPQASSLSAEPPVTGRAQAAALDALLTKSAADREKVTDAVNAVESCASGAAVAAAGADLDAAAVRRDGLVGDLSRIAVDGIEGGRAAAQELRTAWRRSAEADRAFARWARDAAGCSSGSVPHGSAYDRGVASSGLATQAKQEFLRRWAPIAGRYGLPVRDHTRI</sequence>
<keyword evidence="2" id="KW-0812">Transmembrane</keyword>
<dbReference type="Proteomes" id="UP001596222">
    <property type="component" value="Unassembled WGS sequence"/>
</dbReference>
<evidence type="ECO:0000256" key="2">
    <source>
        <dbReference type="SAM" id="Phobius"/>
    </source>
</evidence>
<evidence type="ECO:0000256" key="1">
    <source>
        <dbReference type="SAM" id="MobiDB-lite"/>
    </source>
</evidence>
<organism evidence="3 4">
    <name type="scientific">Streptomyces aureoversilis</name>
    <dbReference type="NCBI Taxonomy" id="67277"/>
    <lineage>
        <taxon>Bacteria</taxon>
        <taxon>Bacillati</taxon>
        <taxon>Actinomycetota</taxon>
        <taxon>Actinomycetes</taxon>
        <taxon>Kitasatosporales</taxon>
        <taxon>Streptomycetaceae</taxon>
        <taxon>Streptomyces</taxon>
    </lineage>
</organism>
<evidence type="ECO:0008006" key="5">
    <source>
        <dbReference type="Google" id="ProtNLM"/>
    </source>
</evidence>
<keyword evidence="4" id="KW-1185">Reference proteome</keyword>
<evidence type="ECO:0000313" key="4">
    <source>
        <dbReference type="Proteomes" id="UP001596222"/>
    </source>
</evidence>
<dbReference type="RefSeq" id="WP_382047497.1">
    <property type="nucleotide sequence ID" value="NZ_JBHSKJ010000017.1"/>
</dbReference>
<protein>
    <recommendedName>
        <fullName evidence="5">Lipoprotein</fullName>
    </recommendedName>
</protein>
<accession>A0ABW0A7J9</accession>